<feature type="transmembrane region" description="Helical" evidence="1">
    <location>
        <begin position="35"/>
        <end position="55"/>
    </location>
</feature>
<reference evidence="2" key="1">
    <citation type="submission" date="2022-06" db="EMBL/GenBank/DDBJ databases">
        <title>Sphingomonas sp. nov. isolated from rhizosphere soil of tomato.</title>
        <authorList>
            <person name="Dong H."/>
            <person name="Gao R."/>
        </authorList>
    </citation>
    <scope>NUCLEOTIDE SEQUENCE</scope>
    <source>
        <strain evidence="2">MMSM24</strain>
    </source>
</reference>
<comment type="caution">
    <text evidence="2">The sequence shown here is derived from an EMBL/GenBank/DDBJ whole genome shotgun (WGS) entry which is preliminary data.</text>
</comment>
<keyword evidence="1" id="KW-1133">Transmembrane helix</keyword>
<dbReference type="Pfam" id="PF05656">
    <property type="entry name" value="DUF805"/>
    <property type="match status" value="1"/>
</dbReference>
<keyword evidence="1" id="KW-0472">Membrane</keyword>
<dbReference type="Proteomes" id="UP001165565">
    <property type="component" value="Unassembled WGS sequence"/>
</dbReference>
<dbReference type="AlphaFoldDB" id="A0AA42CNF2"/>
<keyword evidence="3" id="KW-1185">Reference proteome</keyword>
<evidence type="ECO:0000313" key="2">
    <source>
        <dbReference type="EMBL" id="MCW6533269.1"/>
    </source>
</evidence>
<evidence type="ECO:0000256" key="1">
    <source>
        <dbReference type="SAM" id="Phobius"/>
    </source>
</evidence>
<dbReference type="EMBL" id="JANFAV010000001">
    <property type="protein sequence ID" value="MCW6533269.1"/>
    <property type="molecule type" value="Genomic_DNA"/>
</dbReference>
<gene>
    <name evidence="2" type="ORF">NEE01_00585</name>
</gene>
<sequence>MTAEAEERWLAIVAHATRPFFRYARFAGRASRDEFHWFLLATLLVLAAGYALDWLILGSSVWTKPDFFRLASFVLLAPPTLAVTVRRLRDIAATSPASTRFPKG</sequence>
<keyword evidence="1" id="KW-0812">Transmembrane</keyword>
<proteinExistence type="predicted"/>
<accession>A0AA42CNF2</accession>
<name>A0AA42CNF2_9SPHN</name>
<dbReference type="RefSeq" id="WP_265267321.1">
    <property type="nucleotide sequence ID" value="NZ_JANFAV010000001.1"/>
</dbReference>
<evidence type="ECO:0000313" key="3">
    <source>
        <dbReference type="Proteomes" id="UP001165565"/>
    </source>
</evidence>
<dbReference type="InterPro" id="IPR008523">
    <property type="entry name" value="DUF805"/>
</dbReference>
<protein>
    <submittedName>
        <fullName evidence="2">DUF805 domain-containing protein</fullName>
    </submittedName>
</protein>
<organism evidence="2 3">
    <name type="scientific">Sphingomonas lycopersici</name>
    <dbReference type="NCBI Taxonomy" id="2951807"/>
    <lineage>
        <taxon>Bacteria</taxon>
        <taxon>Pseudomonadati</taxon>
        <taxon>Pseudomonadota</taxon>
        <taxon>Alphaproteobacteria</taxon>
        <taxon>Sphingomonadales</taxon>
        <taxon>Sphingomonadaceae</taxon>
        <taxon>Sphingomonas</taxon>
    </lineage>
</organism>
<dbReference type="GO" id="GO:0016020">
    <property type="term" value="C:membrane"/>
    <property type="evidence" value="ECO:0007669"/>
    <property type="project" value="InterPro"/>
</dbReference>
<feature type="transmembrane region" description="Helical" evidence="1">
    <location>
        <begin position="67"/>
        <end position="85"/>
    </location>
</feature>